<feature type="domain" description="DnaT DNA-binding" evidence="2">
    <location>
        <begin position="180"/>
        <end position="251"/>
    </location>
</feature>
<keyword evidence="4" id="KW-1185">Reference proteome</keyword>
<dbReference type="Proteomes" id="UP000769617">
    <property type="component" value="Unassembled WGS sequence"/>
</dbReference>
<feature type="region of interest" description="Disordered" evidence="1">
    <location>
        <begin position="274"/>
        <end position="296"/>
    </location>
</feature>
<dbReference type="Pfam" id="PF17948">
    <property type="entry name" value="DnaT"/>
    <property type="match status" value="1"/>
</dbReference>
<gene>
    <name evidence="3" type="ORF">KPL81_07520</name>
</gene>
<dbReference type="InterPro" id="IPR036388">
    <property type="entry name" value="WH-like_DNA-bd_sf"/>
</dbReference>
<dbReference type="Gene3D" id="1.10.10.10">
    <property type="entry name" value="Winged helix-like DNA-binding domain superfamily/Winged helix DNA-binding domain"/>
    <property type="match status" value="1"/>
</dbReference>
<evidence type="ECO:0000313" key="4">
    <source>
        <dbReference type="Proteomes" id="UP000769617"/>
    </source>
</evidence>
<dbReference type="Gene3D" id="1.10.8.1180">
    <property type="match status" value="1"/>
</dbReference>
<proteinExistence type="predicted"/>
<feature type="region of interest" description="Disordered" evidence="1">
    <location>
        <begin position="103"/>
        <end position="146"/>
    </location>
</feature>
<comment type="caution">
    <text evidence="3">The sequence shown here is derived from an EMBL/GenBank/DDBJ whole genome shotgun (WGS) entry which is preliminary data.</text>
</comment>
<evidence type="ECO:0000259" key="2">
    <source>
        <dbReference type="Pfam" id="PF17948"/>
    </source>
</evidence>
<dbReference type="EMBL" id="JAHYCA010000002">
    <property type="protein sequence ID" value="MBW6391004.1"/>
    <property type="molecule type" value="Genomic_DNA"/>
</dbReference>
<reference evidence="3 4" key="1">
    <citation type="submission" date="2021-07" db="EMBL/GenBank/DDBJ databases">
        <authorList>
            <person name="So Y."/>
        </authorList>
    </citation>
    <scope>NUCLEOTIDE SEQUENCE [LARGE SCALE GENOMIC DNA]</scope>
    <source>
        <strain evidence="3 4">Y3S6</strain>
    </source>
</reference>
<organism evidence="3 4">
    <name type="scientific">Billgrantia antri</name>
    <dbReference type="NCBI Taxonomy" id="2846777"/>
    <lineage>
        <taxon>Bacteria</taxon>
        <taxon>Pseudomonadati</taxon>
        <taxon>Pseudomonadota</taxon>
        <taxon>Gammaproteobacteria</taxon>
        <taxon>Oceanospirillales</taxon>
        <taxon>Halomonadaceae</taxon>
        <taxon>Billgrantia</taxon>
    </lineage>
</organism>
<protein>
    <submittedName>
        <fullName evidence="3">Helix-turn-helix domain-containing protein</fullName>
    </submittedName>
</protein>
<dbReference type="InterPro" id="IPR040480">
    <property type="entry name" value="DnaT_DNA_bind"/>
</dbReference>
<dbReference type="Pfam" id="PF13730">
    <property type="entry name" value="HTH_36"/>
    <property type="match status" value="1"/>
</dbReference>
<sequence length="296" mass="32819">MSIVAMNWAWDVQLSYLNERDNKAGRRLLLVALGDNANEEGVCWPAISTLARRCESSTKSVRRWLREFEEYQLLSIQPRRNAAGQTSNLYQLRLANRVAERTYTPLDTESTPQGRGVRGPRTLGDQGPWTSGVPLTTNEPSMNLSHSQAGESMLGRADQNSDAVPLQESSSTIPIRSDRFPMTLEWTPDPTELSMACLRAGLLADLAPERYQLAKFTAHHADTGRTASTAAWHTKLADWLRKDVLAAQSTTGGLANGHLRQRTPSRRVTAAEARARAKAQQSGGIIDEDWPADRRN</sequence>
<feature type="compositionally biased region" description="Polar residues" evidence="1">
    <location>
        <begin position="133"/>
        <end position="146"/>
    </location>
</feature>
<accession>A0ABS6ZLR6</accession>
<evidence type="ECO:0000313" key="3">
    <source>
        <dbReference type="EMBL" id="MBW6391004.1"/>
    </source>
</evidence>
<evidence type="ECO:0000256" key="1">
    <source>
        <dbReference type="SAM" id="MobiDB-lite"/>
    </source>
</evidence>
<name>A0ABS6ZLR6_9GAMM</name>